<keyword evidence="2" id="KW-0472">Membrane</keyword>
<sequence>MSIDSGSSSKPTVQVATTAMPNPSSTTVMRRQRLLLSLLTRLPQRAPSAQRAKCDQGLSLIECLVAIVVVSITLIAITPPIFFITATRVQSRKAEQALQVAQAEIDRVRAVVERGVYTAADLPAVVTSISSVPAPTTIAAGVLKSSTVGCNTYTGVTVASTALLPVSTDLDPSNLAACESQFLVQTFRTAGPPPTGLSGFRLGVRVYSDNPLLRQNLGGLQTAQASLRFVSGLGDQNRRPLAILYSTIVRNDTSNSLQDYSTVCSTPDGC</sequence>
<evidence type="ECO:0000313" key="4">
    <source>
        <dbReference type="Proteomes" id="UP001476950"/>
    </source>
</evidence>
<dbReference type="Proteomes" id="UP001476950">
    <property type="component" value="Unassembled WGS sequence"/>
</dbReference>
<name>A0ABV0KQK5_9CYAN</name>
<gene>
    <name evidence="3" type="ORF">NDI38_19070</name>
</gene>
<accession>A0ABV0KQK5</accession>
<dbReference type="Pfam" id="PF07963">
    <property type="entry name" value="N_methyl"/>
    <property type="match status" value="1"/>
</dbReference>
<dbReference type="RefSeq" id="WP_190449095.1">
    <property type="nucleotide sequence ID" value="NZ_JAMPLM010000019.1"/>
</dbReference>
<proteinExistence type="predicted"/>
<evidence type="ECO:0000313" key="3">
    <source>
        <dbReference type="EMBL" id="MEP1060539.1"/>
    </source>
</evidence>
<organism evidence="3 4">
    <name type="scientific">Stenomitos frigidus AS-A4</name>
    <dbReference type="NCBI Taxonomy" id="2933935"/>
    <lineage>
        <taxon>Bacteria</taxon>
        <taxon>Bacillati</taxon>
        <taxon>Cyanobacteriota</taxon>
        <taxon>Cyanophyceae</taxon>
        <taxon>Leptolyngbyales</taxon>
        <taxon>Leptolyngbyaceae</taxon>
        <taxon>Stenomitos</taxon>
    </lineage>
</organism>
<reference evidence="3 4" key="1">
    <citation type="submission" date="2022-04" db="EMBL/GenBank/DDBJ databases">
        <title>Positive selection, recombination, and allopatry shape intraspecific diversity of widespread and dominant cyanobacteria.</title>
        <authorList>
            <person name="Wei J."/>
            <person name="Shu W."/>
            <person name="Hu C."/>
        </authorList>
    </citation>
    <scope>NUCLEOTIDE SEQUENCE [LARGE SCALE GENOMIC DNA]</scope>
    <source>
        <strain evidence="3 4">AS-A4</strain>
    </source>
</reference>
<dbReference type="InterPro" id="IPR012902">
    <property type="entry name" value="N_methyl_site"/>
</dbReference>
<evidence type="ECO:0000256" key="1">
    <source>
        <dbReference type="SAM" id="MobiDB-lite"/>
    </source>
</evidence>
<feature type="region of interest" description="Disordered" evidence="1">
    <location>
        <begin position="1"/>
        <end position="26"/>
    </location>
</feature>
<dbReference type="NCBIfam" id="TIGR02532">
    <property type="entry name" value="IV_pilin_GFxxxE"/>
    <property type="match status" value="1"/>
</dbReference>
<dbReference type="EMBL" id="JAMPLM010000019">
    <property type="protein sequence ID" value="MEP1060539.1"/>
    <property type="molecule type" value="Genomic_DNA"/>
</dbReference>
<keyword evidence="2" id="KW-0812">Transmembrane</keyword>
<protein>
    <submittedName>
        <fullName evidence="3">Type II secretion system GspH family protein</fullName>
    </submittedName>
</protein>
<evidence type="ECO:0000256" key="2">
    <source>
        <dbReference type="SAM" id="Phobius"/>
    </source>
</evidence>
<keyword evidence="4" id="KW-1185">Reference proteome</keyword>
<comment type="caution">
    <text evidence="3">The sequence shown here is derived from an EMBL/GenBank/DDBJ whole genome shotgun (WGS) entry which is preliminary data.</text>
</comment>
<feature type="transmembrane region" description="Helical" evidence="2">
    <location>
        <begin position="60"/>
        <end position="83"/>
    </location>
</feature>
<keyword evidence="2" id="KW-1133">Transmembrane helix</keyword>